<dbReference type="Pfam" id="PF13561">
    <property type="entry name" value="adh_short_C2"/>
    <property type="match status" value="1"/>
</dbReference>
<dbReference type="CDD" id="cd05233">
    <property type="entry name" value="SDR_c"/>
    <property type="match status" value="1"/>
</dbReference>
<dbReference type="GO" id="GO:0004316">
    <property type="term" value="F:3-oxoacyl-[acyl-carrier-protein] reductase (NADPH) activity"/>
    <property type="evidence" value="ECO:0007669"/>
    <property type="project" value="UniProtKB-EC"/>
</dbReference>
<dbReference type="RefSeq" id="WP_137327176.1">
    <property type="nucleotide sequence ID" value="NZ_CP040058.1"/>
</dbReference>
<organism evidence="4 5">
    <name type="scientific">Anaerostipes rhamnosivorans</name>
    <dbReference type="NCBI Taxonomy" id="1229621"/>
    <lineage>
        <taxon>Bacteria</taxon>
        <taxon>Bacillati</taxon>
        <taxon>Bacillota</taxon>
        <taxon>Clostridia</taxon>
        <taxon>Lachnospirales</taxon>
        <taxon>Lachnospiraceae</taxon>
        <taxon>Anaerostipes</taxon>
    </lineage>
</organism>
<dbReference type="AlphaFoldDB" id="A0A4V1EFR6"/>
<dbReference type="OrthoDB" id="9803333at2"/>
<dbReference type="PRINTS" id="PR00080">
    <property type="entry name" value="SDRFAMILY"/>
</dbReference>
<evidence type="ECO:0000313" key="4">
    <source>
        <dbReference type="EMBL" id="QCP33510.1"/>
    </source>
</evidence>
<gene>
    <name evidence="4" type="ORF">AR1Y2_0056</name>
</gene>
<dbReference type="EMBL" id="CP040058">
    <property type="protein sequence ID" value="QCP33510.1"/>
    <property type="molecule type" value="Genomic_DNA"/>
</dbReference>
<dbReference type="KEGG" id="arf:AR1Y2_0056"/>
<dbReference type="InterPro" id="IPR050259">
    <property type="entry name" value="SDR"/>
</dbReference>
<keyword evidence="3" id="KW-0443">Lipid metabolism</keyword>
<dbReference type="GO" id="GO:0008206">
    <property type="term" value="P:bile acid metabolic process"/>
    <property type="evidence" value="ECO:0007669"/>
    <property type="project" value="UniProtKB-ARBA"/>
</dbReference>
<evidence type="ECO:0000256" key="2">
    <source>
        <dbReference type="ARBA" id="ARBA00023002"/>
    </source>
</evidence>
<dbReference type="Gene3D" id="3.40.50.720">
    <property type="entry name" value="NAD(P)-binding Rossmann-like Domain"/>
    <property type="match status" value="1"/>
</dbReference>
<evidence type="ECO:0000256" key="3">
    <source>
        <dbReference type="ARBA" id="ARBA00023221"/>
    </source>
</evidence>
<keyword evidence="2 4" id="KW-0560">Oxidoreductase</keyword>
<proteinExistence type="inferred from homology"/>
<dbReference type="Proteomes" id="UP000298653">
    <property type="component" value="Chromosome"/>
</dbReference>
<dbReference type="PANTHER" id="PTHR42879:SF2">
    <property type="entry name" value="3-OXOACYL-[ACYL-CARRIER-PROTEIN] REDUCTASE FABG"/>
    <property type="match status" value="1"/>
</dbReference>
<protein>
    <submittedName>
        <fullName evidence="4">3-oxoacyl-[acyl-carrier protein] reductase</fullName>
        <ecNumber evidence="4">1.1.1.100</ecNumber>
    </submittedName>
</protein>
<sequence>MELGLVGKTAIVTGGGKGFGRALCQVLAEEGANVVLNYRSGKDEAESMISRMNQECPGSIYGFQGDIMEEADREGLFKAACEVFGGADILVNNAAAWTTAMAADMPEEDFRRILEMNLTVPFLLSRKLISHLMENGKKGSILNVVSKAGIMGSKRNHSHYASSKAGLIGLTKSLAMETAEHGITVNAIAPGYMRTEMLMKSFKDKKDEEEQNKKIPIGRIADPKEVAYAAAFLVSERASYFTGTTFDATGGMLMC</sequence>
<evidence type="ECO:0000313" key="5">
    <source>
        <dbReference type="Proteomes" id="UP000298653"/>
    </source>
</evidence>
<keyword evidence="5" id="KW-1185">Reference proteome</keyword>
<accession>A0A4V1EFR6</accession>
<name>A0A4V1EFR6_9FIRM</name>
<dbReference type="SUPFAM" id="SSF51735">
    <property type="entry name" value="NAD(P)-binding Rossmann-fold domains"/>
    <property type="match status" value="1"/>
</dbReference>
<dbReference type="PROSITE" id="PS00061">
    <property type="entry name" value="ADH_SHORT"/>
    <property type="match status" value="1"/>
</dbReference>
<dbReference type="InterPro" id="IPR002347">
    <property type="entry name" value="SDR_fam"/>
</dbReference>
<dbReference type="EC" id="1.1.1.100" evidence="4"/>
<comment type="similarity">
    <text evidence="1">Belongs to the short-chain dehydrogenases/reductases (SDR) family.</text>
</comment>
<dbReference type="PRINTS" id="PR00081">
    <property type="entry name" value="GDHRDH"/>
</dbReference>
<evidence type="ECO:0000256" key="1">
    <source>
        <dbReference type="ARBA" id="ARBA00006484"/>
    </source>
</evidence>
<keyword evidence="3" id="KW-0753">Steroid metabolism</keyword>
<dbReference type="PANTHER" id="PTHR42879">
    <property type="entry name" value="3-OXOACYL-(ACYL-CARRIER-PROTEIN) REDUCTASE"/>
    <property type="match status" value="1"/>
</dbReference>
<dbReference type="InterPro" id="IPR036291">
    <property type="entry name" value="NAD(P)-bd_dom_sf"/>
</dbReference>
<reference evidence="4 5" key="1">
    <citation type="submission" date="2019-05" db="EMBL/GenBank/DDBJ databases">
        <title>Complete genome sequencing of Anaerostipes rhamnosivorans.</title>
        <authorList>
            <person name="Bui T.P.N."/>
            <person name="de Vos W.M."/>
        </authorList>
    </citation>
    <scope>NUCLEOTIDE SEQUENCE [LARGE SCALE GENOMIC DNA]</scope>
    <source>
        <strain evidence="4 5">1y2</strain>
    </source>
</reference>
<dbReference type="FunFam" id="3.40.50.720:FF:000084">
    <property type="entry name" value="Short-chain dehydrogenase reductase"/>
    <property type="match status" value="1"/>
</dbReference>
<dbReference type="InterPro" id="IPR020904">
    <property type="entry name" value="Sc_DH/Rdtase_CS"/>
</dbReference>